<keyword evidence="2" id="KW-1185">Reference proteome</keyword>
<name>A0A4U0TIU3_9PEZI</name>
<organism evidence="1 2">
    <name type="scientific">Salinomyces thailandicus</name>
    <dbReference type="NCBI Taxonomy" id="706561"/>
    <lineage>
        <taxon>Eukaryota</taxon>
        <taxon>Fungi</taxon>
        <taxon>Dikarya</taxon>
        <taxon>Ascomycota</taxon>
        <taxon>Pezizomycotina</taxon>
        <taxon>Dothideomycetes</taxon>
        <taxon>Dothideomycetidae</taxon>
        <taxon>Mycosphaerellales</taxon>
        <taxon>Teratosphaeriaceae</taxon>
        <taxon>Salinomyces</taxon>
    </lineage>
</organism>
<evidence type="ECO:0000313" key="1">
    <source>
        <dbReference type="EMBL" id="TKA21728.1"/>
    </source>
</evidence>
<accession>A0A4U0TIU3</accession>
<proteinExistence type="predicted"/>
<dbReference type="AlphaFoldDB" id="A0A4U0TIU3"/>
<dbReference type="OrthoDB" id="3915838at2759"/>
<sequence>MASANTSATTSSLPALRHVDYVGSVFHGTLAHNACEAFRGNTIQSVSNKALEHGVYTKFRPNVHVGTKDRERAGAEVNAMADKAAMDGPVDSEEGSSCLCGGVDFGAEFRGEG</sequence>
<gene>
    <name evidence="1" type="ORF">B0A50_08664</name>
</gene>
<dbReference type="EMBL" id="NAJL01000105">
    <property type="protein sequence ID" value="TKA21728.1"/>
    <property type="molecule type" value="Genomic_DNA"/>
</dbReference>
<evidence type="ECO:0000313" key="2">
    <source>
        <dbReference type="Proteomes" id="UP000308549"/>
    </source>
</evidence>
<reference evidence="1 2" key="1">
    <citation type="submission" date="2017-03" db="EMBL/GenBank/DDBJ databases">
        <title>Genomes of endolithic fungi from Antarctica.</title>
        <authorList>
            <person name="Coleine C."/>
            <person name="Masonjones S."/>
            <person name="Stajich J.E."/>
        </authorList>
    </citation>
    <scope>NUCLEOTIDE SEQUENCE [LARGE SCALE GENOMIC DNA]</scope>
    <source>
        <strain evidence="1 2">CCFEE 6315</strain>
    </source>
</reference>
<dbReference type="Proteomes" id="UP000308549">
    <property type="component" value="Unassembled WGS sequence"/>
</dbReference>
<comment type="caution">
    <text evidence="1">The sequence shown here is derived from an EMBL/GenBank/DDBJ whole genome shotgun (WGS) entry which is preliminary data.</text>
</comment>
<protein>
    <submittedName>
        <fullName evidence="1">Uncharacterized protein</fullName>
    </submittedName>
</protein>